<feature type="region of interest" description="Disordered" evidence="5">
    <location>
        <begin position="43"/>
        <end position="78"/>
    </location>
</feature>
<dbReference type="GO" id="GO:0005739">
    <property type="term" value="C:mitochondrion"/>
    <property type="evidence" value="ECO:0007669"/>
    <property type="project" value="TreeGrafter"/>
</dbReference>
<keyword evidence="1" id="KW-0479">Metal-binding</keyword>
<dbReference type="GO" id="GO:0051087">
    <property type="term" value="F:protein-folding chaperone binding"/>
    <property type="evidence" value="ECO:0007669"/>
    <property type="project" value="TreeGrafter"/>
</dbReference>
<evidence type="ECO:0000256" key="3">
    <source>
        <dbReference type="ARBA" id="ARBA00022833"/>
    </source>
</evidence>
<sequence>MATRTLSLARLTRAQAPVPLPSFFVAKQTTSTAIQCRRTLTSGAILPSPWSPPSTQLKSGRSLGLTPTTSSLARGKATPAGLVTFRPYHVTLRTLDHQNRPPGSNNIDDHQHSSTSTTSPAAAGSIDDDIQPQQKNPIPPNTDPKARMLIGFTCTVCNHRSHKTMSKHAYQHGVVIMQCDHCKNRHLIADHLGWFKNGGVTVEDLVKERGEEVRKLTKSYQLVKDGEMLSGPGSVSVADNEDAGAASEAVTGGTVEGGKEKTELEKALEKASEGMLEWIPKEILEQEEERMKKSQEAVNHTKKV</sequence>
<accession>A0AAD4DER5</accession>
<feature type="domain" description="DNL-type" evidence="6">
    <location>
        <begin position="143"/>
        <end position="238"/>
    </location>
</feature>
<reference evidence="7" key="1">
    <citation type="journal article" date="2020" name="Fungal Divers.">
        <title>Resolving the Mortierellaceae phylogeny through synthesis of multi-gene phylogenetics and phylogenomics.</title>
        <authorList>
            <person name="Vandepol N."/>
            <person name="Liber J."/>
            <person name="Desiro A."/>
            <person name="Na H."/>
            <person name="Kennedy M."/>
            <person name="Barry K."/>
            <person name="Grigoriev I.V."/>
            <person name="Miller A.N."/>
            <person name="O'Donnell K."/>
            <person name="Stajich J.E."/>
            <person name="Bonito G."/>
        </authorList>
    </citation>
    <scope>NUCLEOTIDE SEQUENCE</scope>
    <source>
        <strain evidence="7">NRRL 28262</strain>
    </source>
</reference>
<dbReference type="Pfam" id="PF05180">
    <property type="entry name" value="zf-DNL"/>
    <property type="match status" value="1"/>
</dbReference>
<dbReference type="GO" id="GO:0006457">
    <property type="term" value="P:protein folding"/>
    <property type="evidence" value="ECO:0007669"/>
    <property type="project" value="TreeGrafter"/>
</dbReference>
<dbReference type="PROSITE" id="PS51501">
    <property type="entry name" value="ZF_DNL"/>
    <property type="match status" value="1"/>
</dbReference>
<evidence type="ECO:0000256" key="4">
    <source>
        <dbReference type="PROSITE-ProRule" id="PRU00834"/>
    </source>
</evidence>
<gene>
    <name evidence="7" type="primary">THNSL1</name>
    <name evidence="7" type="ORF">BGZ95_008159</name>
</gene>
<keyword evidence="8" id="KW-1185">Reference proteome</keyword>
<feature type="compositionally biased region" description="Polar residues" evidence="5">
    <location>
        <begin position="53"/>
        <end position="72"/>
    </location>
</feature>
<comment type="caution">
    <text evidence="7">The sequence shown here is derived from an EMBL/GenBank/DDBJ whole genome shotgun (WGS) entry which is preliminary data.</text>
</comment>
<feature type="compositionally biased region" description="Low complexity" evidence="5">
    <location>
        <begin position="113"/>
        <end position="136"/>
    </location>
</feature>
<keyword evidence="2 4" id="KW-0863">Zinc-finger</keyword>
<dbReference type="PANTHER" id="PTHR20922:SF13">
    <property type="entry name" value="DNL-TYPE ZINC FINGER PROTEIN"/>
    <property type="match status" value="1"/>
</dbReference>
<evidence type="ECO:0000259" key="6">
    <source>
        <dbReference type="PROSITE" id="PS51501"/>
    </source>
</evidence>
<keyword evidence="3" id="KW-0862">Zinc</keyword>
<evidence type="ECO:0000256" key="2">
    <source>
        <dbReference type="ARBA" id="ARBA00022771"/>
    </source>
</evidence>
<name>A0AAD4DER5_9FUNG</name>
<dbReference type="GO" id="GO:0050821">
    <property type="term" value="P:protein stabilization"/>
    <property type="evidence" value="ECO:0007669"/>
    <property type="project" value="TreeGrafter"/>
</dbReference>
<dbReference type="GO" id="GO:0008270">
    <property type="term" value="F:zinc ion binding"/>
    <property type="evidence" value="ECO:0007669"/>
    <property type="project" value="UniProtKB-KW"/>
</dbReference>
<evidence type="ECO:0000313" key="7">
    <source>
        <dbReference type="EMBL" id="KAG0275965.1"/>
    </source>
</evidence>
<dbReference type="GO" id="GO:0030150">
    <property type="term" value="P:protein import into mitochondrial matrix"/>
    <property type="evidence" value="ECO:0007669"/>
    <property type="project" value="TreeGrafter"/>
</dbReference>
<dbReference type="AlphaFoldDB" id="A0AAD4DER5"/>
<protein>
    <submittedName>
        <fullName evidence="7">Threonine synthase-like 1</fullName>
    </submittedName>
</protein>
<organism evidence="7 8">
    <name type="scientific">Linnemannia exigua</name>
    <dbReference type="NCBI Taxonomy" id="604196"/>
    <lineage>
        <taxon>Eukaryota</taxon>
        <taxon>Fungi</taxon>
        <taxon>Fungi incertae sedis</taxon>
        <taxon>Mucoromycota</taxon>
        <taxon>Mortierellomycotina</taxon>
        <taxon>Mortierellomycetes</taxon>
        <taxon>Mortierellales</taxon>
        <taxon>Mortierellaceae</taxon>
        <taxon>Linnemannia</taxon>
    </lineage>
</organism>
<feature type="region of interest" description="Disordered" evidence="5">
    <location>
        <begin position="231"/>
        <end position="261"/>
    </location>
</feature>
<dbReference type="InterPro" id="IPR024158">
    <property type="entry name" value="Mt_import_TIM15"/>
</dbReference>
<proteinExistence type="predicted"/>
<dbReference type="PANTHER" id="PTHR20922">
    <property type="entry name" value="DNL-TYPE ZINC FINGER PROTEIN"/>
    <property type="match status" value="1"/>
</dbReference>
<dbReference type="EMBL" id="JAAAIL010000418">
    <property type="protein sequence ID" value="KAG0275965.1"/>
    <property type="molecule type" value="Genomic_DNA"/>
</dbReference>
<evidence type="ECO:0000256" key="5">
    <source>
        <dbReference type="SAM" id="MobiDB-lite"/>
    </source>
</evidence>
<dbReference type="InterPro" id="IPR007853">
    <property type="entry name" value="Znf_DNL-typ"/>
</dbReference>
<dbReference type="Proteomes" id="UP001194580">
    <property type="component" value="Unassembled WGS sequence"/>
</dbReference>
<feature type="region of interest" description="Disordered" evidence="5">
    <location>
        <begin position="95"/>
        <end position="144"/>
    </location>
</feature>
<evidence type="ECO:0000313" key="8">
    <source>
        <dbReference type="Proteomes" id="UP001194580"/>
    </source>
</evidence>
<evidence type="ECO:0000256" key="1">
    <source>
        <dbReference type="ARBA" id="ARBA00022723"/>
    </source>
</evidence>